<dbReference type="InterPro" id="IPR029063">
    <property type="entry name" value="SAM-dependent_MTases_sf"/>
</dbReference>
<accession>A0A327K6L3</accession>
<dbReference type="InterPro" id="IPR050953">
    <property type="entry name" value="N4_N6_ade-DNA_methylase"/>
</dbReference>
<evidence type="ECO:0000256" key="1">
    <source>
        <dbReference type="ARBA" id="ARBA00011900"/>
    </source>
</evidence>
<dbReference type="PANTHER" id="PTHR33841:SF1">
    <property type="entry name" value="DNA METHYLTRANSFERASE A"/>
    <property type="match status" value="1"/>
</dbReference>
<feature type="domain" description="Type II methyltransferase M.TaqI-like" evidence="6">
    <location>
        <begin position="7"/>
        <end position="78"/>
    </location>
</feature>
<evidence type="ECO:0000256" key="3">
    <source>
        <dbReference type="ARBA" id="ARBA00022679"/>
    </source>
</evidence>
<dbReference type="EC" id="2.1.1.72" evidence="1"/>
<keyword evidence="8" id="KW-1185">Reference proteome</keyword>
<dbReference type="InterPro" id="IPR011639">
    <property type="entry name" value="MethylTrfase_TaqI-like_dom"/>
</dbReference>
<evidence type="ECO:0000256" key="4">
    <source>
        <dbReference type="ARBA" id="ARBA00022691"/>
    </source>
</evidence>
<dbReference type="GO" id="GO:0032259">
    <property type="term" value="P:methylation"/>
    <property type="evidence" value="ECO:0007669"/>
    <property type="project" value="UniProtKB-KW"/>
</dbReference>
<dbReference type="AlphaFoldDB" id="A0A327K6L3"/>
<reference evidence="7 8" key="1">
    <citation type="submission" date="2017-07" db="EMBL/GenBank/DDBJ databases">
        <title>Draft Genome Sequences of Select Purple Nonsulfur Bacteria.</title>
        <authorList>
            <person name="Lasarre B."/>
            <person name="Mckinlay J.B."/>
        </authorList>
    </citation>
    <scope>NUCLEOTIDE SEQUENCE [LARGE SCALE GENOMIC DNA]</scope>
    <source>
        <strain evidence="7 8">DSM 5909</strain>
    </source>
</reference>
<dbReference type="Gene3D" id="3.40.50.150">
    <property type="entry name" value="Vaccinia Virus protein VP39"/>
    <property type="match status" value="1"/>
</dbReference>
<dbReference type="SUPFAM" id="SSF53335">
    <property type="entry name" value="S-adenosyl-L-methionine-dependent methyltransferases"/>
    <property type="match status" value="1"/>
</dbReference>
<keyword evidence="3" id="KW-0808">Transferase</keyword>
<name>A0A327K6L3_9BRAD</name>
<dbReference type="Pfam" id="PF07669">
    <property type="entry name" value="Eco57I"/>
    <property type="match status" value="1"/>
</dbReference>
<keyword evidence="4" id="KW-0949">S-adenosyl-L-methionine</keyword>
<dbReference type="GO" id="GO:0006304">
    <property type="term" value="P:DNA modification"/>
    <property type="evidence" value="ECO:0007669"/>
    <property type="project" value="InterPro"/>
</dbReference>
<sequence>MELIRAMKPYLETRYEVVSDRADLYCYFYERGLRLLRRGKNAGRLGYISSNTFFKTGSGAPLRRYLAREATIETVADF</sequence>
<evidence type="ECO:0000256" key="5">
    <source>
        <dbReference type="ARBA" id="ARBA00047942"/>
    </source>
</evidence>
<dbReference type="PANTHER" id="PTHR33841">
    <property type="entry name" value="DNA METHYLTRANSFERASE YEEA-RELATED"/>
    <property type="match status" value="1"/>
</dbReference>
<protein>
    <recommendedName>
        <fullName evidence="1">site-specific DNA-methyltransferase (adenine-specific)</fullName>
        <ecNumber evidence="1">2.1.1.72</ecNumber>
    </recommendedName>
</protein>
<organism evidence="7 8">
    <name type="scientific">Rhodoplanes roseus</name>
    <dbReference type="NCBI Taxonomy" id="29409"/>
    <lineage>
        <taxon>Bacteria</taxon>
        <taxon>Pseudomonadati</taxon>
        <taxon>Pseudomonadota</taxon>
        <taxon>Alphaproteobacteria</taxon>
        <taxon>Hyphomicrobiales</taxon>
        <taxon>Nitrobacteraceae</taxon>
        <taxon>Rhodoplanes</taxon>
    </lineage>
</organism>
<evidence type="ECO:0000259" key="6">
    <source>
        <dbReference type="Pfam" id="PF07669"/>
    </source>
</evidence>
<keyword evidence="2" id="KW-0489">Methyltransferase</keyword>
<dbReference type="EMBL" id="NPEX01000717">
    <property type="protein sequence ID" value="RAI33325.1"/>
    <property type="molecule type" value="Genomic_DNA"/>
</dbReference>
<evidence type="ECO:0000256" key="2">
    <source>
        <dbReference type="ARBA" id="ARBA00022603"/>
    </source>
</evidence>
<dbReference type="Proteomes" id="UP000249130">
    <property type="component" value="Unassembled WGS sequence"/>
</dbReference>
<proteinExistence type="predicted"/>
<comment type="caution">
    <text evidence="7">The sequence shown here is derived from an EMBL/GenBank/DDBJ whole genome shotgun (WGS) entry which is preliminary data.</text>
</comment>
<gene>
    <name evidence="7" type="ORF">CH341_31845</name>
</gene>
<comment type="catalytic activity">
    <reaction evidence="5">
        <text>a 2'-deoxyadenosine in DNA + S-adenosyl-L-methionine = an N(6)-methyl-2'-deoxyadenosine in DNA + S-adenosyl-L-homocysteine + H(+)</text>
        <dbReference type="Rhea" id="RHEA:15197"/>
        <dbReference type="Rhea" id="RHEA-COMP:12418"/>
        <dbReference type="Rhea" id="RHEA-COMP:12419"/>
        <dbReference type="ChEBI" id="CHEBI:15378"/>
        <dbReference type="ChEBI" id="CHEBI:57856"/>
        <dbReference type="ChEBI" id="CHEBI:59789"/>
        <dbReference type="ChEBI" id="CHEBI:90615"/>
        <dbReference type="ChEBI" id="CHEBI:90616"/>
        <dbReference type="EC" id="2.1.1.72"/>
    </reaction>
</comment>
<evidence type="ECO:0000313" key="8">
    <source>
        <dbReference type="Proteomes" id="UP000249130"/>
    </source>
</evidence>
<feature type="non-terminal residue" evidence="7">
    <location>
        <position position="78"/>
    </location>
</feature>
<dbReference type="GO" id="GO:0009007">
    <property type="term" value="F:site-specific DNA-methyltransferase (adenine-specific) activity"/>
    <property type="evidence" value="ECO:0007669"/>
    <property type="project" value="UniProtKB-EC"/>
</dbReference>
<evidence type="ECO:0000313" key="7">
    <source>
        <dbReference type="EMBL" id="RAI33325.1"/>
    </source>
</evidence>